<dbReference type="InterPro" id="IPR036928">
    <property type="entry name" value="AS_sf"/>
</dbReference>
<organism evidence="2 3">
    <name type="scientific">Spongiibacter nanhainus</name>
    <dbReference type="NCBI Taxonomy" id="2794344"/>
    <lineage>
        <taxon>Bacteria</taxon>
        <taxon>Pseudomonadati</taxon>
        <taxon>Pseudomonadota</taxon>
        <taxon>Gammaproteobacteria</taxon>
        <taxon>Cellvibrionales</taxon>
        <taxon>Spongiibacteraceae</taxon>
        <taxon>Spongiibacter</taxon>
    </lineage>
</organism>
<dbReference type="EMBL" id="CP066167">
    <property type="protein sequence ID" value="QQD18322.1"/>
    <property type="molecule type" value="Genomic_DNA"/>
</dbReference>
<evidence type="ECO:0000259" key="1">
    <source>
        <dbReference type="Pfam" id="PF01425"/>
    </source>
</evidence>
<evidence type="ECO:0000313" key="3">
    <source>
        <dbReference type="Proteomes" id="UP000596063"/>
    </source>
</evidence>
<dbReference type="InterPro" id="IPR023631">
    <property type="entry name" value="Amidase_dom"/>
</dbReference>
<dbReference type="SUPFAM" id="SSF75304">
    <property type="entry name" value="Amidase signature (AS) enzymes"/>
    <property type="match status" value="1"/>
</dbReference>
<sequence length="79" mass="8719">MLKSGIVEKMVQENLQWVPYTQLANLTGVPAMSVPLHWCESGLPLGVQFVAPHGSEGRLFQLAGQLERAQPWANRVPPI</sequence>
<keyword evidence="3" id="KW-1185">Reference proteome</keyword>
<name>A0A7T4UQC1_9GAMM</name>
<gene>
    <name evidence="2" type="ORF">I6N98_00135</name>
</gene>
<accession>A0A7T4UQC1</accession>
<proteinExistence type="predicted"/>
<dbReference type="Proteomes" id="UP000596063">
    <property type="component" value="Chromosome"/>
</dbReference>
<feature type="domain" description="Amidase" evidence="1">
    <location>
        <begin position="10"/>
        <end position="59"/>
    </location>
</feature>
<reference evidence="2 3" key="1">
    <citation type="submission" date="2020-12" db="EMBL/GenBank/DDBJ databases">
        <authorList>
            <person name="Shan Y."/>
        </authorList>
    </citation>
    <scope>NUCLEOTIDE SEQUENCE [LARGE SCALE GENOMIC DNA]</scope>
    <source>
        <strain evidence="3">csc3.9</strain>
    </source>
</reference>
<dbReference type="AlphaFoldDB" id="A0A7T4UQC1"/>
<protein>
    <recommendedName>
        <fullName evidence="1">Amidase domain-containing protein</fullName>
    </recommendedName>
</protein>
<evidence type="ECO:0000313" key="2">
    <source>
        <dbReference type="EMBL" id="QQD18322.1"/>
    </source>
</evidence>
<dbReference type="Gene3D" id="3.90.1300.10">
    <property type="entry name" value="Amidase signature (AS) domain"/>
    <property type="match status" value="1"/>
</dbReference>
<dbReference type="RefSeq" id="WP_198569819.1">
    <property type="nucleotide sequence ID" value="NZ_CP066167.1"/>
</dbReference>
<dbReference type="Pfam" id="PF01425">
    <property type="entry name" value="Amidase"/>
    <property type="match status" value="1"/>
</dbReference>
<dbReference type="KEGG" id="snan:I6N98_00135"/>